<protein>
    <submittedName>
        <fullName evidence="2">Uncharacterized protein</fullName>
    </submittedName>
</protein>
<evidence type="ECO:0000256" key="1">
    <source>
        <dbReference type="SAM" id="Coils"/>
    </source>
</evidence>
<dbReference type="RefSeq" id="WP_013719969.1">
    <property type="nucleotide sequence ID" value="NC_015416.1"/>
</dbReference>
<dbReference type="HOGENOM" id="CLU_1100980_0_0_2"/>
<evidence type="ECO:0000313" key="3">
    <source>
        <dbReference type="Proteomes" id="UP000007807"/>
    </source>
</evidence>
<dbReference type="EMBL" id="CP002565">
    <property type="protein sequence ID" value="AEB68940.1"/>
    <property type="molecule type" value="Genomic_DNA"/>
</dbReference>
<proteinExistence type="predicted"/>
<name>F4BYZ3_METSG</name>
<dbReference type="GeneID" id="10461891"/>
<dbReference type="AlphaFoldDB" id="F4BYZ3"/>
<gene>
    <name evidence="2" type="ordered locus">MCON_2500</name>
</gene>
<keyword evidence="3" id="KW-1185">Reference proteome</keyword>
<evidence type="ECO:0000313" key="2">
    <source>
        <dbReference type="EMBL" id="AEB68940.1"/>
    </source>
</evidence>
<organism evidence="2 3">
    <name type="scientific">Methanothrix soehngenii (strain ATCC 5969 / DSM 3671 / JCM 10134 / NBRC 103675 / OCM 69 / GP-6)</name>
    <name type="common">Methanosaeta concilii</name>
    <dbReference type="NCBI Taxonomy" id="990316"/>
    <lineage>
        <taxon>Archaea</taxon>
        <taxon>Methanobacteriati</taxon>
        <taxon>Methanobacteriota</taxon>
        <taxon>Stenosarchaea group</taxon>
        <taxon>Methanomicrobia</taxon>
        <taxon>Methanotrichales</taxon>
        <taxon>Methanotrichaceae</taxon>
        <taxon>Methanothrix</taxon>
    </lineage>
</organism>
<dbReference type="InParanoid" id="F4BYZ3"/>
<keyword evidence="1" id="KW-0175">Coiled coil</keyword>
<accession>F4BYZ3</accession>
<feature type="coiled-coil region" evidence="1">
    <location>
        <begin position="76"/>
        <end position="131"/>
    </location>
</feature>
<dbReference type="KEGG" id="mcj:MCON_2500"/>
<dbReference type="Proteomes" id="UP000007807">
    <property type="component" value="Chromosome"/>
</dbReference>
<reference evidence="2 3" key="1">
    <citation type="journal article" date="2011" name="J. Bacteriol.">
        <title>Complete genome sequence of Methanosaeta concilii, a specialist in aceticlastic methanogenesis.</title>
        <authorList>
            <person name="Barber R.D."/>
            <person name="Zhang L."/>
            <person name="Harnack M."/>
            <person name="Olson M.V."/>
            <person name="Kaul R."/>
            <person name="Ingram-Smith C."/>
            <person name="Smith K.S."/>
        </authorList>
    </citation>
    <scope>NUCLEOTIDE SEQUENCE [LARGE SCALE GENOMIC DNA]</scope>
    <source>
        <strain evidence="3">ATCC 5969 / DSM 3671 / JCM 10134 / NBRC 103675 / OCM 69 / GP-6</strain>
    </source>
</reference>
<sequence>MNSKIAVSILMLLVLSWPSVGSDCIYLGSGIRDQVINLDAGARVPGQNYQFTRSGFVAPSIPQPMALSPNIMITQAKNLMDEAARAKDESVAARNESLSARDEAKAAYGEAKSLLAEMNEAEKNIQSQLVKAESWADVSATNAVRAGGLFNMTDEACRKTLALSKEVEGNASRTESMMEQARDYANASAKSAGQAIESQNRTYLLHNETAVIFSQSSVVYNNMTLLAKEMQINSDKIRTWMSEKTP</sequence>